<protein>
    <recommendedName>
        <fullName evidence="4 12">Ribosomal RNA small subunit methyltransferase E</fullName>
        <ecNumber evidence="3 12">2.1.1.193</ecNumber>
    </recommendedName>
</protein>
<sequence length="241" mass="26489">MRISRIYLHSALSSHSLVTLAEKPSHYISKVLRLKAGAELLVFNGDGSQYPAVIEEAGKKSVTIRTAEGKYIDNESPLSIHLGIAISKGDRMELVIQKATELGVTAITPLTSERTEVKLKGERLEKKLQHWQHIAISACEQCGRNQIPVVNNLSTADDWVKTVDAEKKLVLHHRTEQALDASLSIRSSALLVGPEGGLSQREIVEAEQQGFIPLQLGPRVLRTETAPLAAITLLQHIWGDM</sequence>
<dbReference type="InterPro" id="IPR029028">
    <property type="entry name" value="Alpha/beta_knot_MTases"/>
</dbReference>
<dbReference type="InterPro" id="IPR006700">
    <property type="entry name" value="RsmE"/>
</dbReference>
<keyword evidence="9 12" id="KW-0949">S-adenosyl-L-methionine</keyword>
<dbReference type="InterPro" id="IPR046886">
    <property type="entry name" value="RsmE_MTase_dom"/>
</dbReference>
<evidence type="ECO:0000256" key="4">
    <source>
        <dbReference type="ARBA" id="ARBA00013673"/>
    </source>
</evidence>
<evidence type="ECO:0000256" key="10">
    <source>
        <dbReference type="ARBA" id="ARBA00025699"/>
    </source>
</evidence>
<feature type="domain" description="Ribosomal RNA small subunit methyltransferase E methyltransferase" evidence="13">
    <location>
        <begin position="74"/>
        <end position="235"/>
    </location>
</feature>
<keyword evidence="7 12" id="KW-0489">Methyltransferase</keyword>
<dbReference type="PANTHER" id="PTHR30027">
    <property type="entry name" value="RIBOSOMAL RNA SMALL SUBUNIT METHYLTRANSFERASE E"/>
    <property type="match status" value="1"/>
</dbReference>
<evidence type="ECO:0000256" key="5">
    <source>
        <dbReference type="ARBA" id="ARBA00022490"/>
    </source>
</evidence>
<dbReference type="InterPro" id="IPR029026">
    <property type="entry name" value="tRNA_m1G_MTases_N"/>
</dbReference>
<evidence type="ECO:0000256" key="3">
    <source>
        <dbReference type="ARBA" id="ARBA00012328"/>
    </source>
</evidence>
<keyword evidence="6 12" id="KW-0698">rRNA processing</keyword>
<accession>A0A1X9N6I0</accession>
<evidence type="ECO:0000256" key="8">
    <source>
        <dbReference type="ARBA" id="ARBA00022679"/>
    </source>
</evidence>
<dbReference type="GO" id="GO:0005737">
    <property type="term" value="C:cytoplasm"/>
    <property type="evidence" value="ECO:0007669"/>
    <property type="project" value="UniProtKB-SubCell"/>
</dbReference>
<dbReference type="KEGG" id="osg:BST96_06040"/>
<keyword evidence="5 12" id="KW-0963">Cytoplasm</keyword>
<evidence type="ECO:0000256" key="2">
    <source>
        <dbReference type="ARBA" id="ARBA00005528"/>
    </source>
</evidence>
<comment type="function">
    <text evidence="10 12">Specifically methylates the N3 position of the uracil ring of uridine 1498 (m3U1498) in 16S rRNA. Acts on the fully assembled 30S ribosomal subunit.</text>
</comment>
<comment type="similarity">
    <text evidence="2 12">Belongs to the RNA methyltransferase RsmE family.</text>
</comment>
<evidence type="ECO:0000259" key="13">
    <source>
        <dbReference type="Pfam" id="PF04452"/>
    </source>
</evidence>
<evidence type="ECO:0000313" key="15">
    <source>
        <dbReference type="EMBL" id="ARN73710.1"/>
    </source>
</evidence>
<dbReference type="Proteomes" id="UP000193450">
    <property type="component" value="Chromosome"/>
</dbReference>
<reference evidence="15 16" key="1">
    <citation type="submission" date="2016-11" db="EMBL/GenBank/DDBJ databases">
        <title>Trade-off between light-utilization and light-protection in marine flavobacteria.</title>
        <authorList>
            <person name="Kumagai Y."/>
        </authorList>
    </citation>
    <scope>NUCLEOTIDE SEQUENCE [LARGE SCALE GENOMIC DNA]</scope>
    <source>
        <strain evidence="15 16">NBRC 107125</strain>
    </source>
</reference>
<organism evidence="15 16">
    <name type="scientific">Oceanicoccus sagamiensis</name>
    <dbReference type="NCBI Taxonomy" id="716816"/>
    <lineage>
        <taxon>Bacteria</taxon>
        <taxon>Pseudomonadati</taxon>
        <taxon>Pseudomonadota</taxon>
        <taxon>Gammaproteobacteria</taxon>
        <taxon>Cellvibrionales</taxon>
        <taxon>Spongiibacteraceae</taxon>
        <taxon>Oceanicoccus</taxon>
    </lineage>
</organism>
<proteinExistence type="inferred from homology"/>
<dbReference type="EMBL" id="CP019343">
    <property type="protein sequence ID" value="ARN73710.1"/>
    <property type="molecule type" value="Genomic_DNA"/>
</dbReference>
<comment type="catalytic activity">
    <reaction evidence="11 12">
        <text>uridine(1498) in 16S rRNA + S-adenosyl-L-methionine = N(3)-methyluridine(1498) in 16S rRNA + S-adenosyl-L-homocysteine + H(+)</text>
        <dbReference type="Rhea" id="RHEA:42920"/>
        <dbReference type="Rhea" id="RHEA-COMP:10283"/>
        <dbReference type="Rhea" id="RHEA-COMP:10284"/>
        <dbReference type="ChEBI" id="CHEBI:15378"/>
        <dbReference type="ChEBI" id="CHEBI:57856"/>
        <dbReference type="ChEBI" id="CHEBI:59789"/>
        <dbReference type="ChEBI" id="CHEBI:65315"/>
        <dbReference type="ChEBI" id="CHEBI:74502"/>
        <dbReference type="EC" id="2.1.1.193"/>
    </reaction>
</comment>
<dbReference type="OrthoDB" id="9815641at2"/>
<dbReference type="Pfam" id="PF20260">
    <property type="entry name" value="PUA_4"/>
    <property type="match status" value="1"/>
</dbReference>
<keyword evidence="8 12" id="KW-0808">Transferase</keyword>
<dbReference type="Gene3D" id="3.40.1280.10">
    <property type="match status" value="1"/>
</dbReference>
<dbReference type="InterPro" id="IPR046887">
    <property type="entry name" value="RsmE_PUA-like"/>
</dbReference>
<dbReference type="CDD" id="cd18084">
    <property type="entry name" value="RsmE-like"/>
    <property type="match status" value="1"/>
</dbReference>
<dbReference type="PIRSF" id="PIRSF015601">
    <property type="entry name" value="MTase_slr0722"/>
    <property type="match status" value="1"/>
</dbReference>
<evidence type="ECO:0000256" key="11">
    <source>
        <dbReference type="ARBA" id="ARBA00047944"/>
    </source>
</evidence>
<dbReference type="RefSeq" id="WP_085757825.1">
    <property type="nucleotide sequence ID" value="NZ_CP019343.1"/>
</dbReference>
<evidence type="ECO:0000256" key="6">
    <source>
        <dbReference type="ARBA" id="ARBA00022552"/>
    </source>
</evidence>
<feature type="domain" description="Ribosomal RNA small subunit methyltransferase E PUA-like" evidence="14">
    <location>
        <begin position="25"/>
        <end position="65"/>
    </location>
</feature>
<dbReference type="SUPFAM" id="SSF88697">
    <property type="entry name" value="PUA domain-like"/>
    <property type="match status" value="1"/>
</dbReference>
<keyword evidence="16" id="KW-1185">Reference proteome</keyword>
<dbReference type="EC" id="2.1.1.193" evidence="3 12"/>
<dbReference type="NCBIfam" id="NF008692">
    <property type="entry name" value="PRK11713.1-5"/>
    <property type="match status" value="1"/>
</dbReference>
<evidence type="ECO:0000313" key="16">
    <source>
        <dbReference type="Proteomes" id="UP000193450"/>
    </source>
</evidence>
<dbReference type="NCBIfam" id="TIGR00046">
    <property type="entry name" value="RsmE family RNA methyltransferase"/>
    <property type="match status" value="1"/>
</dbReference>
<dbReference type="GO" id="GO:0070475">
    <property type="term" value="P:rRNA base methylation"/>
    <property type="evidence" value="ECO:0007669"/>
    <property type="project" value="TreeGrafter"/>
</dbReference>
<gene>
    <name evidence="15" type="ORF">BST96_06040</name>
</gene>
<dbReference type="AlphaFoldDB" id="A0A1X9N6I0"/>
<evidence type="ECO:0000259" key="14">
    <source>
        <dbReference type="Pfam" id="PF20260"/>
    </source>
</evidence>
<dbReference type="PANTHER" id="PTHR30027:SF3">
    <property type="entry name" value="16S RRNA (URACIL(1498)-N(3))-METHYLTRANSFERASE"/>
    <property type="match status" value="1"/>
</dbReference>
<dbReference type="InterPro" id="IPR015947">
    <property type="entry name" value="PUA-like_sf"/>
</dbReference>
<dbReference type="Gene3D" id="2.40.240.20">
    <property type="entry name" value="Hypothetical PUA domain-like, domain 1"/>
    <property type="match status" value="1"/>
</dbReference>
<evidence type="ECO:0000256" key="1">
    <source>
        <dbReference type="ARBA" id="ARBA00004496"/>
    </source>
</evidence>
<dbReference type="STRING" id="716816.BST96_06040"/>
<name>A0A1X9N6I0_9GAMM</name>
<evidence type="ECO:0000256" key="7">
    <source>
        <dbReference type="ARBA" id="ARBA00022603"/>
    </source>
</evidence>
<evidence type="ECO:0000256" key="9">
    <source>
        <dbReference type="ARBA" id="ARBA00022691"/>
    </source>
</evidence>
<dbReference type="SUPFAM" id="SSF75217">
    <property type="entry name" value="alpha/beta knot"/>
    <property type="match status" value="1"/>
</dbReference>
<evidence type="ECO:0000256" key="12">
    <source>
        <dbReference type="PIRNR" id="PIRNR015601"/>
    </source>
</evidence>
<dbReference type="Pfam" id="PF04452">
    <property type="entry name" value="Methyltrans_RNA"/>
    <property type="match status" value="1"/>
</dbReference>
<comment type="subcellular location">
    <subcellularLocation>
        <location evidence="1 12">Cytoplasm</location>
    </subcellularLocation>
</comment>
<dbReference type="GO" id="GO:0070042">
    <property type="term" value="F:rRNA (uridine-N3-)-methyltransferase activity"/>
    <property type="evidence" value="ECO:0007669"/>
    <property type="project" value="TreeGrafter"/>
</dbReference>